<name>A0ABU3X7F3_9BACI</name>
<organism evidence="2 3">
    <name type="scientific">Alkalihalophilus lindianensis</name>
    <dbReference type="NCBI Taxonomy" id="1630542"/>
    <lineage>
        <taxon>Bacteria</taxon>
        <taxon>Bacillati</taxon>
        <taxon>Bacillota</taxon>
        <taxon>Bacilli</taxon>
        <taxon>Bacillales</taxon>
        <taxon>Bacillaceae</taxon>
        <taxon>Alkalihalophilus</taxon>
    </lineage>
</organism>
<dbReference type="EMBL" id="JAWJBA010000001">
    <property type="protein sequence ID" value="MDV2683824.1"/>
    <property type="molecule type" value="Genomic_DNA"/>
</dbReference>
<dbReference type="EMBL" id="JAWJBA010000001">
    <property type="protein sequence ID" value="MDV2683758.1"/>
    <property type="molecule type" value="Genomic_DNA"/>
</dbReference>
<dbReference type="Gene3D" id="1.10.4010.10">
    <property type="entry name" value="Type II deoxyuridine triphosphatase"/>
    <property type="match status" value="1"/>
</dbReference>
<comment type="caution">
    <text evidence="2">The sequence shown here is derived from an EMBL/GenBank/DDBJ whole genome shotgun (WGS) entry which is preliminary data.</text>
</comment>
<dbReference type="CDD" id="cd11527">
    <property type="entry name" value="NTP-PPase_dUTPase"/>
    <property type="match status" value="1"/>
</dbReference>
<dbReference type="SUPFAM" id="SSF101386">
    <property type="entry name" value="all-alpha NTP pyrophosphatases"/>
    <property type="match status" value="1"/>
</dbReference>
<reference evidence="2 3" key="1">
    <citation type="submission" date="2023-10" db="EMBL/GenBank/DDBJ databases">
        <title>Screening of Alkalihalobacillus lindianensis BZ-TG-R113 and Its Alleviation of Salt Stress on Rapeseed Growth.</title>
        <authorList>
            <person name="Zhao B."/>
            <person name="Guo T."/>
        </authorList>
    </citation>
    <scope>NUCLEOTIDE SEQUENCE [LARGE SCALE GENOMIC DNA]</scope>
    <source>
        <strain evidence="2 3">BZ-TG-R113</strain>
    </source>
</reference>
<dbReference type="PIRSF" id="PIRSF030140">
    <property type="entry name" value="UCP030140"/>
    <property type="match status" value="1"/>
</dbReference>
<sequence>MNLSKLFEIQNGLRNHIGYAKEDKLEKMFLAFIVEVGECANEWRGFKYWSQNQEPKEKLLEEYADGFHFVIDIGIELLEKEEIKSLPTFNHVYPVKNPDIVNQFKDVIRSTIILEMLQGVISYVDDEYRLFFQLYLGLGEMLGFTWDQIEQAYLEKNKENHERQNNGY</sequence>
<gene>
    <name evidence="1" type="ORF">RYX56_05135</name>
    <name evidence="2" type="ORF">RYX56_05475</name>
</gene>
<keyword evidence="2" id="KW-0378">Hydrolase</keyword>
<keyword evidence="3" id="KW-1185">Reference proteome</keyword>
<protein>
    <submittedName>
        <fullName evidence="2">dUTP diphosphatase</fullName>
        <ecNumber evidence="2">3.6.1.23</ecNumber>
    </submittedName>
</protein>
<dbReference type="InterPro" id="IPR014871">
    <property type="entry name" value="dUTPase/dCTP_pyrophosphatase"/>
</dbReference>
<dbReference type="Proteomes" id="UP001287282">
    <property type="component" value="Unassembled WGS sequence"/>
</dbReference>
<dbReference type="RefSeq" id="WP_317121052.1">
    <property type="nucleotide sequence ID" value="NZ_JAWJBA010000001.1"/>
</dbReference>
<accession>A0ABU3X7F3</accession>
<evidence type="ECO:0000313" key="3">
    <source>
        <dbReference type="Proteomes" id="UP001287282"/>
    </source>
</evidence>
<evidence type="ECO:0000313" key="1">
    <source>
        <dbReference type="EMBL" id="MDV2683758.1"/>
    </source>
</evidence>
<dbReference type="Pfam" id="PF08761">
    <property type="entry name" value="dUTPase_2"/>
    <property type="match status" value="1"/>
</dbReference>
<evidence type="ECO:0000313" key="2">
    <source>
        <dbReference type="EMBL" id="MDV2683824.1"/>
    </source>
</evidence>
<dbReference type="GO" id="GO:0004170">
    <property type="term" value="F:dUTP diphosphatase activity"/>
    <property type="evidence" value="ECO:0007669"/>
    <property type="project" value="UniProtKB-EC"/>
</dbReference>
<proteinExistence type="predicted"/>
<dbReference type="InterPro" id="IPR016947">
    <property type="entry name" value="UCP030140"/>
</dbReference>
<dbReference type="EC" id="3.6.1.23" evidence="2"/>